<evidence type="ECO:0000256" key="1">
    <source>
        <dbReference type="ARBA" id="ARBA00000427"/>
    </source>
</evidence>
<dbReference type="GO" id="GO:0004308">
    <property type="term" value="F:exo-alpha-sialidase activity"/>
    <property type="evidence" value="ECO:0007669"/>
    <property type="project" value="UniProtKB-EC"/>
</dbReference>
<accession>A0A0B7GT33</accession>
<evidence type="ECO:0000313" key="5">
    <source>
        <dbReference type="EMBL" id="CEM60682.1"/>
    </source>
</evidence>
<feature type="domain" description="Sialidase" evidence="4">
    <location>
        <begin position="247"/>
        <end position="421"/>
    </location>
</feature>
<dbReference type="Proteomes" id="UP000042527">
    <property type="component" value="Unassembled WGS sequence"/>
</dbReference>
<name>A0A0B7GT33_TREPH</name>
<protein>
    <recommendedName>
        <fullName evidence="3">exo-alpha-sialidase</fullName>
        <ecNumber evidence="3">3.2.1.18</ecNumber>
    </recommendedName>
</protein>
<keyword evidence="6" id="KW-1185">Reference proteome</keyword>
<dbReference type="Gene3D" id="2.120.10.10">
    <property type="match status" value="2"/>
</dbReference>
<dbReference type="InterPro" id="IPR036278">
    <property type="entry name" value="Sialidase_sf"/>
</dbReference>
<dbReference type="EMBL" id="CDNC01000002">
    <property type="protein sequence ID" value="CEM60682.1"/>
    <property type="molecule type" value="Genomic_DNA"/>
</dbReference>
<evidence type="ECO:0000259" key="4">
    <source>
        <dbReference type="Pfam" id="PF13088"/>
    </source>
</evidence>
<gene>
    <name evidence="5" type="ORF">TPHV1_100002</name>
</gene>
<evidence type="ECO:0000256" key="2">
    <source>
        <dbReference type="ARBA" id="ARBA00009348"/>
    </source>
</evidence>
<sequence length="525" mass="57735">MQYSLEMSKPISLIRDGLPNCKTYRIPILITRLDGQLLFICDARFTHQDDNSNKVSTMARISADCGQSWSDPILFNDFDDALIPADSAFCNRLQYGIGMSDTAAGKTESGKIITVTTSAPHSTGLCGGATGMKGFAYDNTDGEPRLFLRKPSERLQGLQQNPSAAAIESLCVPEDAEIFDSSVFCYSVPVRGGKIRNDSFPDEDTHTWMNKQGYLFSDEKMKEPLFCAQVRLPLTESENCLPLTGGKTHAHVWMFIAPFQVWRGGNYLSYAESADGKNWAAPLDITYMVKPADELSGSFFVSPTCGLLKQKAPHKGRLLFSAYGGSTANSWGAHFAERVAVFWTDDEAKTWQHSRYIKTPVHKMSESAIIEAPDGALIIFSRSDFQGVMMSQSNDGGATWSEAQPLAGFTATVNNLISVINLERLSELQNKTLVAFSYANGLDRTRSAGTVKIGALVKNGDKWQLDFLWNEGSPLELAVTAADKFFAYSCLAELPDGSLALAYETLDNDDKEDICFVTIRICENS</sequence>
<evidence type="ECO:0000256" key="3">
    <source>
        <dbReference type="ARBA" id="ARBA00012733"/>
    </source>
</evidence>
<dbReference type="GO" id="GO:0016020">
    <property type="term" value="C:membrane"/>
    <property type="evidence" value="ECO:0007669"/>
    <property type="project" value="TreeGrafter"/>
</dbReference>
<dbReference type="GO" id="GO:0006689">
    <property type="term" value="P:ganglioside catabolic process"/>
    <property type="evidence" value="ECO:0007669"/>
    <property type="project" value="TreeGrafter"/>
</dbReference>
<dbReference type="SUPFAM" id="SSF50939">
    <property type="entry name" value="Sialidases"/>
    <property type="match status" value="1"/>
</dbReference>
<dbReference type="InterPro" id="IPR011040">
    <property type="entry name" value="Sialidase"/>
</dbReference>
<dbReference type="CDD" id="cd15482">
    <property type="entry name" value="Sialidase_non-viral"/>
    <property type="match status" value="1"/>
</dbReference>
<dbReference type="PANTHER" id="PTHR10628:SF30">
    <property type="entry name" value="EXO-ALPHA-SIALIDASE"/>
    <property type="match status" value="1"/>
</dbReference>
<dbReference type="PANTHER" id="PTHR10628">
    <property type="entry name" value="SIALIDASE"/>
    <property type="match status" value="1"/>
</dbReference>
<dbReference type="InterPro" id="IPR026856">
    <property type="entry name" value="Sialidase_fam"/>
</dbReference>
<comment type="catalytic activity">
    <reaction evidence="1">
        <text>Hydrolysis of alpha-(2-&gt;3)-, alpha-(2-&gt;6)-, alpha-(2-&gt;8)- glycosidic linkages of terminal sialic acid residues in oligosaccharides, glycoproteins, glycolipids, colominic acid and synthetic substrates.</text>
        <dbReference type="EC" id="3.2.1.18"/>
    </reaction>
</comment>
<evidence type="ECO:0000313" key="6">
    <source>
        <dbReference type="Proteomes" id="UP000042527"/>
    </source>
</evidence>
<dbReference type="Pfam" id="PF13088">
    <property type="entry name" value="BNR_2"/>
    <property type="match status" value="1"/>
</dbReference>
<dbReference type="GO" id="GO:0009313">
    <property type="term" value="P:oligosaccharide catabolic process"/>
    <property type="evidence" value="ECO:0007669"/>
    <property type="project" value="TreeGrafter"/>
</dbReference>
<reference evidence="6" key="1">
    <citation type="submission" date="2015-01" db="EMBL/GenBank/DDBJ databases">
        <authorList>
            <person name="Manzoor Shahid"/>
            <person name="Zubair Saima"/>
        </authorList>
    </citation>
    <scope>NUCLEOTIDE SEQUENCE [LARGE SCALE GENOMIC DNA]</scope>
    <source>
        <strain evidence="6">V1</strain>
    </source>
</reference>
<dbReference type="OrthoDB" id="7294637at2"/>
<comment type="similarity">
    <text evidence="2">Belongs to the glycosyl hydrolase 33 family.</text>
</comment>
<dbReference type="GO" id="GO:0005737">
    <property type="term" value="C:cytoplasm"/>
    <property type="evidence" value="ECO:0007669"/>
    <property type="project" value="TreeGrafter"/>
</dbReference>
<dbReference type="AlphaFoldDB" id="A0A0B7GT33"/>
<dbReference type="EC" id="3.2.1.18" evidence="3"/>
<organism evidence="5 6">
    <name type="scientific">Treponema phagedenis</name>
    <dbReference type="NCBI Taxonomy" id="162"/>
    <lineage>
        <taxon>Bacteria</taxon>
        <taxon>Pseudomonadati</taxon>
        <taxon>Spirochaetota</taxon>
        <taxon>Spirochaetia</taxon>
        <taxon>Spirochaetales</taxon>
        <taxon>Treponemataceae</taxon>
        <taxon>Treponema</taxon>
    </lineage>
</organism>
<proteinExistence type="inferred from homology"/>
<dbReference type="RefSeq" id="WP_044634313.1">
    <property type="nucleotide sequence ID" value="NZ_CDNC01000002.1"/>
</dbReference>